<dbReference type="SUPFAM" id="SSF52540">
    <property type="entry name" value="P-loop containing nucleoside triphosphate hydrolases"/>
    <property type="match status" value="1"/>
</dbReference>
<dbReference type="Gene3D" id="1.10.10.60">
    <property type="entry name" value="Homeodomain-like"/>
    <property type="match status" value="1"/>
</dbReference>
<dbReference type="Pfam" id="PF00158">
    <property type="entry name" value="Sigma54_activat"/>
    <property type="match status" value="1"/>
</dbReference>
<evidence type="ECO:0000256" key="3">
    <source>
        <dbReference type="ARBA" id="ARBA00023015"/>
    </source>
</evidence>
<dbReference type="InterPro" id="IPR002078">
    <property type="entry name" value="Sigma_54_int"/>
</dbReference>
<keyword evidence="2" id="KW-0067">ATP-binding</keyword>
<dbReference type="InterPro" id="IPR025662">
    <property type="entry name" value="Sigma_54_int_dom_ATP-bd_1"/>
</dbReference>
<proteinExistence type="predicted"/>
<dbReference type="InterPro" id="IPR027417">
    <property type="entry name" value="P-loop_NTPase"/>
</dbReference>
<evidence type="ECO:0000256" key="1">
    <source>
        <dbReference type="ARBA" id="ARBA00022741"/>
    </source>
</evidence>
<dbReference type="PRINTS" id="PR01590">
    <property type="entry name" value="HTHFIS"/>
</dbReference>
<evidence type="ECO:0000256" key="4">
    <source>
        <dbReference type="ARBA" id="ARBA00023125"/>
    </source>
</evidence>
<dbReference type="InterPro" id="IPR002197">
    <property type="entry name" value="HTH_Fis"/>
</dbReference>
<dbReference type="Proteomes" id="UP000283077">
    <property type="component" value="Unassembled WGS sequence"/>
</dbReference>
<keyword evidence="1" id="KW-0547">Nucleotide-binding</keyword>
<keyword evidence="3" id="KW-0805">Transcription regulation</keyword>
<evidence type="ECO:0000259" key="6">
    <source>
        <dbReference type="PROSITE" id="PS50045"/>
    </source>
</evidence>
<dbReference type="InterPro" id="IPR003593">
    <property type="entry name" value="AAA+_ATPase"/>
</dbReference>
<dbReference type="SUPFAM" id="SSF46689">
    <property type="entry name" value="Homeodomain-like"/>
    <property type="match status" value="1"/>
</dbReference>
<dbReference type="GO" id="GO:0005524">
    <property type="term" value="F:ATP binding"/>
    <property type="evidence" value="ECO:0007669"/>
    <property type="project" value="UniProtKB-KW"/>
</dbReference>
<dbReference type="PROSITE" id="PS50045">
    <property type="entry name" value="SIGMA54_INTERACT_4"/>
    <property type="match status" value="1"/>
</dbReference>
<dbReference type="PANTHER" id="PTHR32071">
    <property type="entry name" value="TRANSCRIPTIONAL REGULATORY PROTEIN"/>
    <property type="match status" value="1"/>
</dbReference>
<reference evidence="7 8" key="1">
    <citation type="submission" date="2019-01" db="EMBL/GenBank/DDBJ databases">
        <authorList>
            <person name="Chen W.-M."/>
        </authorList>
    </citation>
    <scope>NUCLEOTIDE SEQUENCE [LARGE SCALE GENOMIC DNA]</scope>
    <source>
        <strain evidence="7 8">KYPC3</strain>
    </source>
</reference>
<comment type="caution">
    <text evidence="7">The sequence shown here is derived from an EMBL/GenBank/DDBJ whole genome shotgun (WGS) entry which is preliminary data.</text>
</comment>
<accession>A0A437QG76</accession>
<evidence type="ECO:0000256" key="2">
    <source>
        <dbReference type="ARBA" id="ARBA00022840"/>
    </source>
</evidence>
<gene>
    <name evidence="7" type="ORF">EOE67_16205</name>
</gene>
<dbReference type="Pfam" id="PF02954">
    <property type="entry name" value="HTH_8"/>
    <property type="match status" value="1"/>
</dbReference>
<dbReference type="EMBL" id="SACS01000020">
    <property type="protein sequence ID" value="RVU33558.1"/>
    <property type="molecule type" value="Genomic_DNA"/>
</dbReference>
<feature type="domain" description="Sigma-54 factor interaction" evidence="6">
    <location>
        <begin position="41"/>
        <end position="263"/>
    </location>
</feature>
<dbReference type="Gene3D" id="1.10.8.60">
    <property type="match status" value="1"/>
</dbReference>
<dbReference type="Pfam" id="PF25601">
    <property type="entry name" value="AAA_lid_14"/>
    <property type="match status" value="1"/>
</dbReference>
<dbReference type="InterPro" id="IPR058031">
    <property type="entry name" value="AAA_lid_NorR"/>
</dbReference>
<organism evidence="7 8">
    <name type="scientific">Rheinheimera riviphila</name>
    <dbReference type="NCBI Taxonomy" id="1834037"/>
    <lineage>
        <taxon>Bacteria</taxon>
        <taxon>Pseudomonadati</taxon>
        <taxon>Pseudomonadota</taxon>
        <taxon>Gammaproteobacteria</taxon>
        <taxon>Chromatiales</taxon>
        <taxon>Chromatiaceae</taxon>
        <taxon>Rheinheimera</taxon>
    </lineage>
</organism>
<dbReference type="GO" id="GO:0006355">
    <property type="term" value="P:regulation of DNA-templated transcription"/>
    <property type="evidence" value="ECO:0007669"/>
    <property type="project" value="InterPro"/>
</dbReference>
<dbReference type="PROSITE" id="PS00688">
    <property type="entry name" value="SIGMA54_INTERACT_3"/>
    <property type="match status" value="1"/>
</dbReference>
<dbReference type="OrthoDB" id="9804019at2"/>
<sequence>MNSKAVRRSAVLASFSFGHGEPFVNAANNLTMMCSEVLPGVISQNKAMKTLAAYIAKIALSDGAVFLHGETGTGKDLIAQAIHQKSGRLGRIVSVNCGAIPENLFESLFFGHEKGAFTGADKKQQGFFYQANYGTLFLDEIAELPLVHQAKLLRVLESRQFSRIGSSETEAFTGRVISASHVNLAGQVQQRLFREDLWYRINLFEITVPALQQRRDDIPLLAQYFARLTNRIRFSGCALKLLQFAEWPGNIRQLKNCVDKLAVLADGPEVTAQSIQQLAMCEEHVDWAVRVAQEIIEMPVNNKLKTIYDALIAQAVERSNGNKTEAARLLGVHRKVIERRLAQIQTRGGVAHEVML</sequence>
<dbReference type="InterPro" id="IPR025944">
    <property type="entry name" value="Sigma_54_int_dom_CS"/>
</dbReference>
<evidence type="ECO:0000256" key="5">
    <source>
        <dbReference type="ARBA" id="ARBA00023163"/>
    </source>
</evidence>
<dbReference type="PANTHER" id="PTHR32071:SF117">
    <property type="entry name" value="PTS-DEPENDENT DIHYDROXYACETONE KINASE OPERON REGULATORY PROTEIN-RELATED"/>
    <property type="match status" value="1"/>
</dbReference>
<keyword evidence="8" id="KW-1185">Reference proteome</keyword>
<dbReference type="CDD" id="cd00009">
    <property type="entry name" value="AAA"/>
    <property type="match status" value="1"/>
</dbReference>
<dbReference type="SMART" id="SM00382">
    <property type="entry name" value="AAA"/>
    <property type="match status" value="1"/>
</dbReference>
<dbReference type="PROSITE" id="PS00675">
    <property type="entry name" value="SIGMA54_INTERACT_1"/>
    <property type="match status" value="1"/>
</dbReference>
<keyword evidence="5" id="KW-0804">Transcription</keyword>
<name>A0A437QG76_9GAMM</name>
<evidence type="ECO:0000313" key="7">
    <source>
        <dbReference type="EMBL" id="RVU33558.1"/>
    </source>
</evidence>
<protein>
    <submittedName>
        <fullName evidence="7">Sigma-54-dependent Fis family transcriptional regulator</fullName>
    </submittedName>
</protein>
<dbReference type="AlphaFoldDB" id="A0A437QG76"/>
<keyword evidence="4" id="KW-0238">DNA-binding</keyword>
<dbReference type="InterPro" id="IPR009057">
    <property type="entry name" value="Homeodomain-like_sf"/>
</dbReference>
<dbReference type="GO" id="GO:0043565">
    <property type="term" value="F:sequence-specific DNA binding"/>
    <property type="evidence" value="ECO:0007669"/>
    <property type="project" value="InterPro"/>
</dbReference>
<evidence type="ECO:0000313" key="8">
    <source>
        <dbReference type="Proteomes" id="UP000283077"/>
    </source>
</evidence>
<dbReference type="Gene3D" id="3.40.50.300">
    <property type="entry name" value="P-loop containing nucleotide triphosphate hydrolases"/>
    <property type="match status" value="1"/>
</dbReference>
<dbReference type="FunFam" id="3.40.50.300:FF:000006">
    <property type="entry name" value="DNA-binding transcriptional regulator NtrC"/>
    <property type="match status" value="1"/>
</dbReference>